<dbReference type="PANTHER" id="PTHR43278:SF4">
    <property type="entry name" value="NAD(P)H-DEPENDENT FMN-CONTAINING OXIDOREDUCTASE YWQN-RELATED"/>
    <property type="match status" value="1"/>
</dbReference>
<dbReference type="InterPro" id="IPR005025">
    <property type="entry name" value="FMN_Rdtase-like_dom"/>
</dbReference>
<reference evidence="4" key="1">
    <citation type="submission" date="2020-10" db="EMBL/GenBank/DDBJ databases">
        <authorList>
            <person name="Gilroy R."/>
        </authorList>
    </citation>
    <scope>NUCLEOTIDE SEQUENCE</scope>
    <source>
        <strain evidence="4">ChiSjej1B19-7085</strain>
    </source>
</reference>
<dbReference type="InterPro" id="IPR051796">
    <property type="entry name" value="ISF_SsuE-like"/>
</dbReference>
<proteinExistence type="predicted"/>
<evidence type="ECO:0000259" key="3">
    <source>
        <dbReference type="Pfam" id="PF03358"/>
    </source>
</evidence>
<keyword evidence="1" id="KW-0285">Flavoprotein</keyword>
<dbReference type="EMBL" id="DVHF01000029">
    <property type="protein sequence ID" value="HIR56450.1"/>
    <property type="molecule type" value="Genomic_DNA"/>
</dbReference>
<organism evidence="4 5">
    <name type="scientific">Candidatus Gallacutalibacter pullicola</name>
    <dbReference type="NCBI Taxonomy" id="2840830"/>
    <lineage>
        <taxon>Bacteria</taxon>
        <taxon>Bacillati</taxon>
        <taxon>Bacillota</taxon>
        <taxon>Clostridia</taxon>
        <taxon>Eubacteriales</taxon>
        <taxon>Candidatus Gallacutalibacter</taxon>
    </lineage>
</organism>
<dbReference type="Gene3D" id="3.40.50.360">
    <property type="match status" value="1"/>
</dbReference>
<evidence type="ECO:0000256" key="2">
    <source>
        <dbReference type="ARBA" id="ARBA00022643"/>
    </source>
</evidence>
<dbReference type="PANTHER" id="PTHR43278">
    <property type="entry name" value="NAD(P)H-DEPENDENT FMN-CONTAINING OXIDOREDUCTASE YWQN-RELATED"/>
    <property type="match status" value="1"/>
</dbReference>
<protein>
    <submittedName>
        <fullName evidence="4">Flavodoxin family protein</fullName>
    </submittedName>
</protein>
<feature type="domain" description="NADPH-dependent FMN reductase-like" evidence="3">
    <location>
        <begin position="7"/>
        <end position="156"/>
    </location>
</feature>
<comment type="caution">
    <text evidence="4">The sequence shown here is derived from an EMBL/GenBank/DDBJ whole genome shotgun (WGS) entry which is preliminary data.</text>
</comment>
<keyword evidence="2" id="KW-0288">FMN</keyword>
<dbReference type="SUPFAM" id="SSF52218">
    <property type="entry name" value="Flavoproteins"/>
    <property type="match status" value="1"/>
</dbReference>
<dbReference type="GO" id="GO:0016491">
    <property type="term" value="F:oxidoreductase activity"/>
    <property type="evidence" value="ECO:0007669"/>
    <property type="project" value="InterPro"/>
</dbReference>
<reference evidence="4" key="2">
    <citation type="journal article" date="2021" name="PeerJ">
        <title>Extensive microbial diversity within the chicken gut microbiome revealed by metagenomics and culture.</title>
        <authorList>
            <person name="Gilroy R."/>
            <person name="Ravi A."/>
            <person name="Getino M."/>
            <person name="Pursley I."/>
            <person name="Horton D.L."/>
            <person name="Alikhan N.F."/>
            <person name="Baker D."/>
            <person name="Gharbi K."/>
            <person name="Hall N."/>
            <person name="Watson M."/>
            <person name="Adriaenssens E.M."/>
            <person name="Foster-Nyarko E."/>
            <person name="Jarju S."/>
            <person name="Secka A."/>
            <person name="Antonio M."/>
            <person name="Oren A."/>
            <person name="Chaudhuri R.R."/>
            <person name="La Ragione R."/>
            <person name="Hildebrand F."/>
            <person name="Pallen M.J."/>
        </authorList>
    </citation>
    <scope>NUCLEOTIDE SEQUENCE</scope>
    <source>
        <strain evidence="4">ChiSjej1B19-7085</strain>
    </source>
</reference>
<dbReference type="Pfam" id="PF03358">
    <property type="entry name" value="FMN_red"/>
    <property type="match status" value="1"/>
</dbReference>
<dbReference type="Proteomes" id="UP000886785">
    <property type="component" value="Unassembled WGS sequence"/>
</dbReference>
<dbReference type="InterPro" id="IPR029039">
    <property type="entry name" value="Flavoprotein-like_sf"/>
</dbReference>
<dbReference type="AlphaFoldDB" id="A0A9D1DP48"/>
<evidence type="ECO:0000313" key="4">
    <source>
        <dbReference type="EMBL" id="HIR56450.1"/>
    </source>
</evidence>
<evidence type="ECO:0000313" key="5">
    <source>
        <dbReference type="Proteomes" id="UP000886785"/>
    </source>
</evidence>
<sequence length="194" mass="22276">MKEKKLVLVFFGSPHRHGHTAHLLRAFLQPFHDRRQYEIRIISAYDEDIAPCRACGFCQRTEACSIHDMDQIDSMIRRAELLVFATPVYNLTFPAPLKAIVDRFQRYFEARFVLGLRPPIEKPKKAALLMTLGSKDMFGAEVVEKQLRMAFSVMNTQLEEVVAWPGTDRPEGKEQLNAMFEQAHLSALAIKEKV</sequence>
<gene>
    <name evidence="4" type="ORF">IAA54_02185</name>
</gene>
<evidence type="ECO:0000256" key="1">
    <source>
        <dbReference type="ARBA" id="ARBA00022630"/>
    </source>
</evidence>
<accession>A0A9D1DP48</accession>
<name>A0A9D1DP48_9FIRM</name>